<dbReference type="EMBL" id="AM114193">
    <property type="protein sequence ID" value="CAJ37291.1"/>
    <property type="molecule type" value="Genomic_DNA"/>
</dbReference>
<dbReference type="Gene3D" id="2.160.10.10">
    <property type="entry name" value="Hexapeptide repeat proteins"/>
    <property type="match status" value="1"/>
</dbReference>
<reference evidence="3 4" key="1">
    <citation type="journal article" date="2006" name="Science">
        <title>Genome of rice cluster I archaea -- the key methane producers in the rice rhizosphere.</title>
        <authorList>
            <person name="Erkel C."/>
            <person name="Kube M."/>
            <person name="Reinhardt R."/>
            <person name="Liesack W."/>
        </authorList>
    </citation>
    <scope>NUCLEOTIDE SEQUENCE [LARGE SCALE GENOMIC DNA]</scope>
    <source>
        <strain evidence="4">DSM 22066 / NBRC 105507 / MRE50</strain>
    </source>
</reference>
<dbReference type="GeneID" id="5145568"/>
<dbReference type="InterPro" id="IPR001451">
    <property type="entry name" value="Hexapep"/>
</dbReference>
<comment type="similarity">
    <text evidence="1">Belongs to the transferase hexapeptide repeat family.</text>
</comment>
<evidence type="ECO:0000313" key="3">
    <source>
        <dbReference type="EMBL" id="CAJ37291.1"/>
    </source>
</evidence>
<evidence type="ECO:0000313" key="4">
    <source>
        <dbReference type="Proteomes" id="UP000000663"/>
    </source>
</evidence>
<dbReference type="InterPro" id="IPR011004">
    <property type="entry name" value="Trimer_LpxA-like_sf"/>
</dbReference>
<dbReference type="SUPFAM" id="SSF51161">
    <property type="entry name" value="Trimeric LpxA-like enzymes"/>
    <property type="match status" value="1"/>
</dbReference>
<accession>Q0W2V2</accession>
<sequence length="165" mass="17880">MPARRLNEVPAPQGTNSLWVWTRTRSPVRVTFNFLMLLLVRYSPSLRLKIVAMKLMGVKTGKQVSMALNTTVDIFYPELIEIGDNSIIGYNATILAHEYLIDRMRTGKVIIGRNVLIGANSTILAGVTIGDNATVSAGSLVNSDVPAGAFVGGVPARVIERKNNA</sequence>
<dbReference type="CDD" id="cd04647">
    <property type="entry name" value="LbH_MAT_like"/>
    <property type="match status" value="1"/>
</dbReference>
<dbReference type="PATRIC" id="fig|351160.9.peg.991"/>
<dbReference type="PANTHER" id="PTHR23416:SF23">
    <property type="entry name" value="ACETYLTRANSFERASE C18B11.09C-RELATED"/>
    <property type="match status" value="1"/>
</dbReference>
<dbReference type="AlphaFoldDB" id="Q0W2V2"/>
<evidence type="ECO:0000256" key="2">
    <source>
        <dbReference type="ARBA" id="ARBA00022679"/>
    </source>
</evidence>
<proteinExistence type="inferred from homology"/>
<dbReference type="Proteomes" id="UP000000663">
    <property type="component" value="Chromosome"/>
</dbReference>
<gene>
    <name evidence="3" type="ORF">RCIX2169</name>
</gene>
<dbReference type="KEGG" id="rci:RCIX2169"/>
<dbReference type="GO" id="GO:0008374">
    <property type="term" value="F:O-acyltransferase activity"/>
    <property type="evidence" value="ECO:0007669"/>
    <property type="project" value="TreeGrafter"/>
</dbReference>
<protein>
    <submittedName>
        <fullName evidence="3">Acetyltransferase</fullName>
    </submittedName>
</protein>
<name>Q0W2V2_METAR</name>
<dbReference type="RefSeq" id="WP_012035286.1">
    <property type="nucleotide sequence ID" value="NC_009464.1"/>
</dbReference>
<evidence type="ECO:0000256" key="1">
    <source>
        <dbReference type="ARBA" id="ARBA00007274"/>
    </source>
</evidence>
<dbReference type="STRING" id="351160.RCIX2169"/>
<keyword evidence="4" id="KW-1185">Reference proteome</keyword>
<dbReference type="Pfam" id="PF14602">
    <property type="entry name" value="Hexapep_2"/>
    <property type="match status" value="1"/>
</dbReference>
<dbReference type="eggNOG" id="arCOG01850">
    <property type="taxonomic scope" value="Archaea"/>
</dbReference>
<organism evidence="3 4">
    <name type="scientific">Methanocella arvoryzae (strain DSM 22066 / NBRC 105507 / MRE50)</name>
    <dbReference type="NCBI Taxonomy" id="351160"/>
    <lineage>
        <taxon>Archaea</taxon>
        <taxon>Methanobacteriati</taxon>
        <taxon>Methanobacteriota</taxon>
        <taxon>Stenosarchaea group</taxon>
        <taxon>Methanomicrobia</taxon>
        <taxon>Methanocellales</taxon>
        <taxon>Methanocellaceae</taxon>
        <taxon>Methanocella</taxon>
    </lineage>
</organism>
<keyword evidence="2" id="KW-0808">Transferase</keyword>
<dbReference type="InterPro" id="IPR051159">
    <property type="entry name" value="Hexapeptide_acetyltransf"/>
</dbReference>
<dbReference type="OrthoDB" id="30669at2157"/>
<dbReference type="PANTHER" id="PTHR23416">
    <property type="entry name" value="SIALIC ACID SYNTHASE-RELATED"/>
    <property type="match status" value="1"/>
</dbReference>